<name>A0AAD9KHP4_RIDPI</name>
<keyword evidence="2" id="KW-1185">Reference proteome</keyword>
<gene>
    <name evidence="1" type="ORF">NP493_1068g00003</name>
</gene>
<organism evidence="1 2">
    <name type="scientific">Ridgeia piscesae</name>
    <name type="common">Tubeworm</name>
    <dbReference type="NCBI Taxonomy" id="27915"/>
    <lineage>
        <taxon>Eukaryota</taxon>
        <taxon>Metazoa</taxon>
        <taxon>Spiralia</taxon>
        <taxon>Lophotrochozoa</taxon>
        <taxon>Annelida</taxon>
        <taxon>Polychaeta</taxon>
        <taxon>Sedentaria</taxon>
        <taxon>Canalipalpata</taxon>
        <taxon>Sabellida</taxon>
        <taxon>Siboglinidae</taxon>
        <taxon>Ridgeia</taxon>
    </lineage>
</organism>
<evidence type="ECO:0000313" key="2">
    <source>
        <dbReference type="Proteomes" id="UP001209878"/>
    </source>
</evidence>
<comment type="caution">
    <text evidence="1">The sequence shown here is derived from an EMBL/GenBank/DDBJ whole genome shotgun (WGS) entry which is preliminary data.</text>
</comment>
<sequence length="13" mass="1408">MGQGTQQNMVAEN</sequence>
<proteinExistence type="predicted"/>
<accession>A0AAD9KHP4</accession>
<dbReference type="EMBL" id="JAODUO010001073">
    <property type="protein sequence ID" value="KAK2171366.1"/>
    <property type="molecule type" value="Genomic_DNA"/>
</dbReference>
<protein>
    <submittedName>
        <fullName evidence="1">Uncharacterized protein</fullName>
    </submittedName>
</protein>
<dbReference type="Proteomes" id="UP001209878">
    <property type="component" value="Unassembled WGS sequence"/>
</dbReference>
<reference evidence="1" key="1">
    <citation type="journal article" date="2023" name="Mol. Biol. Evol.">
        <title>Third-Generation Sequencing Reveals the Adaptive Role of the Epigenome in Three Deep-Sea Polychaetes.</title>
        <authorList>
            <person name="Perez M."/>
            <person name="Aroh O."/>
            <person name="Sun Y."/>
            <person name="Lan Y."/>
            <person name="Juniper S.K."/>
            <person name="Young C.R."/>
            <person name="Angers B."/>
            <person name="Qian P.Y."/>
        </authorList>
    </citation>
    <scope>NUCLEOTIDE SEQUENCE</scope>
    <source>
        <strain evidence="1">R07B-5</strain>
    </source>
</reference>
<evidence type="ECO:0000313" key="1">
    <source>
        <dbReference type="EMBL" id="KAK2171366.1"/>
    </source>
</evidence>